<name>A0A4S2DP81_9CLOT</name>
<evidence type="ECO:0000256" key="2">
    <source>
        <dbReference type="ARBA" id="ARBA00022598"/>
    </source>
</evidence>
<keyword evidence="10" id="KW-1185">Reference proteome</keyword>
<dbReference type="GO" id="GO:0005737">
    <property type="term" value="C:cytoplasm"/>
    <property type="evidence" value="ECO:0007669"/>
    <property type="project" value="InterPro"/>
</dbReference>
<keyword evidence="3 6" id="KW-0547">Nucleotide-binding</keyword>
<evidence type="ECO:0000256" key="4">
    <source>
        <dbReference type="ARBA" id="ARBA00022840"/>
    </source>
</evidence>
<dbReference type="EMBL" id="SRYR01000001">
    <property type="protein sequence ID" value="TGY44218.1"/>
    <property type="molecule type" value="Genomic_DNA"/>
</dbReference>
<keyword evidence="5 6" id="KW-0520">NAD</keyword>
<protein>
    <recommendedName>
        <fullName evidence="7">NH(3)-dependent NAD(+) synthetase</fullName>
        <ecNumber evidence="7">6.3.1.5</ecNumber>
    </recommendedName>
</protein>
<dbReference type="OrthoDB" id="9803818at2"/>
<evidence type="ECO:0000256" key="3">
    <source>
        <dbReference type="ARBA" id="ARBA00022741"/>
    </source>
</evidence>
<sequence>MRKKFNVNRVSENIINWIKEYFDNQPNAKGAIIGISGGKDSTITVKLLVEALGKERVFGVLMPNGEQKDISDSLKVVDILGINYKIVNIENAYKGLIEEINESELSIDAKINIPPRLRMTTLYAVGSSMNYRVCGTGNKSEAFVGYTTKWGDNAYDFNPIGNLTTDEVIALGDYLGLPYELVHKIPSDGLSGKSDEEKLGISYNQINEYIEMGTCYNKDIDDKIRLKYEYNEHKRSLPPKYELTEGDDYEGEIY</sequence>
<comment type="similarity">
    <text evidence="6">Belongs to the NAD synthetase family.</text>
</comment>
<evidence type="ECO:0000256" key="6">
    <source>
        <dbReference type="RuleBase" id="RU003811"/>
    </source>
</evidence>
<dbReference type="GO" id="GO:0003952">
    <property type="term" value="F:NAD+ synthase (glutamine-hydrolyzing) activity"/>
    <property type="evidence" value="ECO:0007669"/>
    <property type="project" value="InterPro"/>
</dbReference>
<dbReference type="GO" id="GO:0008795">
    <property type="term" value="F:NAD+ synthase activity"/>
    <property type="evidence" value="ECO:0007669"/>
    <property type="project" value="UniProtKB-EC"/>
</dbReference>
<evidence type="ECO:0000313" key="10">
    <source>
        <dbReference type="Proteomes" id="UP000306888"/>
    </source>
</evidence>
<evidence type="ECO:0000259" key="8">
    <source>
        <dbReference type="Pfam" id="PF02540"/>
    </source>
</evidence>
<evidence type="ECO:0000256" key="5">
    <source>
        <dbReference type="ARBA" id="ARBA00023027"/>
    </source>
</evidence>
<dbReference type="UniPathway" id="UPA00253">
    <property type="reaction ID" value="UER00333"/>
</dbReference>
<dbReference type="Gene3D" id="3.40.50.620">
    <property type="entry name" value="HUPs"/>
    <property type="match status" value="1"/>
</dbReference>
<comment type="catalytic activity">
    <reaction evidence="7">
        <text>deamido-NAD(+) + NH4(+) + ATP = AMP + diphosphate + NAD(+) + H(+)</text>
        <dbReference type="Rhea" id="RHEA:21188"/>
        <dbReference type="ChEBI" id="CHEBI:15378"/>
        <dbReference type="ChEBI" id="CHEBI:28938"/>
        <dbReference type="ChEBI" id="CHEBI:30616"/>
        <dbReference type="ChEBI" id="CHEBI:33019"/>
        <dbReference type="ChEBI" id="CHEBI:57540"/>
        <dbReference type="ChEBI" id="CHEBI:58437"/>
        <dbReference type="ChEBI" id="CHEBI:456215"/>
        <dbReference type="EC" id="6.3.1.5"/>
    </reaction>
</comment>
<proteinExistence type="inferred from homology"/>
<dbReference type="EC" id="6.3.1.5" evidence="7"/>
<gene>
    <name evidence="9" type="primary">nadE</name>
    <name evidence="9" type="ORF">E5347_05220</name>
</gene>
<dbReference type="CDD" id="cd00553">
    <property type="entry name" value="NAD_synthase"/>
    <property type="match status" value="1"/>
</dbReference>
<evidence type="ECO:0000256" key="7">
    <source>
        <dbReference type="RuleBase" id="RU003812"/>
    </source>
</evidence>
<dbReference type="AlphaFoldDB" id="A0A4S2DP81"/>
<keyword evidence="4 6" id="KW-0067">ATP-binding</keyword>
<accession>A0A4S2DP81</accession>
<dbReference type="SUPFAM" id="SSF52402">
    <property type="entry name" value="Adenine nucleotide alpha hydrolases-like"/>
    <property type="match status" value="1"/>
</dbReference>
<dbReference type="InterPro" id="IPR014729">
    <property type="entry name" value="Rossmann-like_a/b/a_fold"/>
</dbReference>
<dbReference type="InterPro" id="IPR022310">
    <property type="entry name" value="NAD/GMP_synthase"/>
</dbReference>
<keyword evidence="2 6" id="KW-0436">Ligase</keyword>
<dbReference type="PANTHER" id="PTHR23090">
    <property type="entry name" value="NH 3 /GLUTAMINE-DEPENDENT NAD + SYNTHETASE"/>
    <property type="match status" value="1"/>
</dbReference>
<dbReference type="NCBIfam" id="TIGR00552">
    <property type="entry name" value="nadE"/>
    <property type="match status" value="1"/>
</dbReference>
<feature type="domain" description="NAD/GMP synthase" evidence="8">
    <location>
        <begin position="12"/>
        <end position="238"/>
    </location>
</feature>
<dbReference type="InterPro" id="IPR003694">
    <property type="entry name" value="NAD_synthase"/>
</dbReference>
<dbReference type="Proteomes" id="UP000306888">
    <property type="component" value="Unassembled WGS sequence"/>
</dbReference>
<evidence type="ECO:0000313" key="9">
    <source>
        <dbReference type="EMBL" id="TGY44218.1"/>
    </source>
</evidence>
<dbReference type="GO" id="GO:0009435">
    <property type="term" value="P:NAD+ biosynthetic process"/>
    <property type="evidence" value="ECO:0007669"/>
    <property type="project" value="UniProtKB-UniPathway"/>
</dbReference>
<comment type="pathway">
    <text evidence="1">Cofactor biosynthesis; NAD(+) biosynthesis.</text>
</comment>
<dbReference type="RefSeq" id="WP_136005266.1">
    <property type="nucleotide sequence ID" value="NZ_SRYR01000001.1"/>
</dbReference>
<dbReference type="GO" id="GO:0004359">
    <property type="term" value="F:glutaminase activity"/>
    <property type="evidence" value="ECO:0007669"/>
    <property type="project" value="InterPro"/>
</dbReference>
<reference evidence="9 10" key="1">
    <citation type="submission" date="2019-04" db="EMBL/GenBank/DDBJ databases">
        <title>Microbes associate with the intestines of laboratory mice.</title>
        <authorList>
            <person name="Navarre W."/>
            <person name="Wong E."/>
            <person name="Huang K."/>
            <person name="Tropini C."/>
            <person name="Ng K."/>
            <person name="Yu B."/>
        </authorList>
    </citation>
    <scope>NUCLEOTIDE SEQUENCE [LARGE SCALE GENOMIC DNA]</scope>
    <source>
        <strain evidence="9 10">NM50_B9-20</strain>
    </source>
</reference>
<dbReference type="PANTHER" id="PTHR23090:SF9">
    <property type="entry name" value="GLUTAMINE-DEPENDENT NAD(+) SYNTHETASE"/>
    <property type="match status" value="1"/>
</dbReference>
<comment type="caution">
    <text evidence="9">The sequence shown here is derived from an EMBL/GenBank/DDBJ whole genome shotgun (WGS) entry which is preliminary data.</text>
</comment>
<evidence type="ECO:0000256" key="1">
    <source>
        <dbReference type="ARBA" id="ARBA00004790"/>
    </source>
</evidence>
<dbReference type="GO" id="GO:0005524">
    <property type="term" value="F:ATP binding"/>
    <property type="evidence" value="ECO:0007669"/>
    <property type="project" value="UniProtKB-KW"/>
</dbReference>
<dbReference type="Pfam" id="PF02540">
    <property type="entry name" value="NAD_synthase"/>
    <property type="match status" value="1"/>
</dbReference>
<organism evidence="9 10">
    <name type="scientific">Clostridium sartagoforme</name>
    <dbReference type="NCBI Taxonomy" id="84031"/>
    <lineage>
        <taxon>Bacteria</taxon>
        <taxon>Bacillati</taxon>
        <taxon>Bacillota</taxon>
        <taxon>Clostridia</taxon>
        <taxon>Eubacteriales</taxon>
        <taxon>Clostridiaceae</taxon>
        <taxon>Clostridium</taxon>
    </lineage>
</organism>